<dbReference type="SUPFAM" id="SSF46689">
    <property type="entry name" value="Homeodomain-like"/>
    <property type="match status" value="2"/>
</dbReference>
<dbReference type="HOGENOM" id="CLU_000445_100_0_12"/>
<name>H2CGX8_9LEPT</name>
<dbReference type="Pfam" id="PF06719">
    <property type="entry name" value="AraC_N"/>
    <property type="match status" value="1"/>
</dbReference>
<dbReference type="EMBL" id="JH597773">
    <property type="protein sequence ID" value="EHQ05820.1"/>
    <property type="molecule type" value="Genomic_DNA"/>
</dbReference>
<reference evidence="4 5" key="1">
    <citation type="submission" date="2011-10" db="EMBL/GenBank/DDBJ databases">
        <title>The Improved High-Quality Draft genome of Leptonema illini DSM 21528.</title>
        <authorList>
            <consortium name="US DOE Joint Genome Institute (JGI-PGF)"/>
            <person name="Lucas S."/>
            <person name="Copeland A."/>
            <person name="Lapidus A."/>
            <person name="Glavina del Rio T."/>
            <person name="Dalin E."/>
            <person name="Tice H."/>
            <person name="Bruce D."/>
            <person name="Goodwin L."/>
            <person name="Pitluck S."/>
            <person name="Peters L."/>
            <person name="Mikhailova N."/>
            <person name="Held B."/>
            <person name="Kyrpides N."/>
            <person name="Mavromatis K."/>
            <person name="Ivanova N."/>
            <person name="Markowitz V."/>
            <person name="Cheng J.-F."/>
            <person name="Hugenholtz P."/>
            <person name="Woyke T."/>
            <person name="Wu D."/>
            <person name="Gronow S."/>
            <person name="Wellnitz S."/>
            <person name="Brambilla E.-M."/>
            <person name="Klenk H.-P."/>
            <person name="Eisen J.A."/>
        </authorList>
    </citation>
    <scope>NUCLEOTIDE SEQUENCE [LARGE SCALE GENOMIC DNA]</scope>
    <source>
        <strain evidence="4 5">DSM 21528</strain>
    </source>
</reference>
<feature type="domain" description="HTH araC/xylS-type" evidence="3">
    <location>
        <begin position="217"/>
        <end position="309"/>
    </location>
</feature>
<keyword evidence="2" id="KW-0804">Transcription</keyword>
<evidence type="ECO:0000256" key="2">
    <source>
        <dbReference type="ARBA" id="ARBA00023163"/>
    </source>
</evidence>
<dbReference type="STRING" id="183.GCA_002009735_03456"/>
<dbReference type="Gene3D" id="1.10.10.60">
    <property type="entry name" value="Homeodomain-like"/>
    <property type="match status" value="1"/>
</dbReference>
<dbReference type="SMART" id="SM00342">
    <property type="entry name" value="HTH_ARAC"/>
    <property type="match status" value="1"/>
</dbReference>
<sequence>MRYCSHVFAGRYFYGCLILPGRLFETMQPFQAITEEIAQLCAQATTTPTETGIPDVVMIQGDVPEHQLAAIYEPYIGLLIQGAKTLSIGDQVLRMLPPSYFIISVELPATGKVEQGPKGLPYLSLGLRLNQKILVDLLSDVPERIAGDDSEGFQACKADREFLEAWLRLLRLMKTPQHIQALAPLYTREILYRALIGSQGWRLYHVCQMQGRELGIHHAIDWLRKNFLKRIEVRTLADRSGMAVTTLHRQFKQITGLSPIQFQKQLRLLEARKLIAFGGCSAASAAYQVGYESTSQFNREYARFFGNPPVRDAIVLRRSSEPELTG</sequence>
<keyword evidence="1" id="KW-0805">Transcription regulation</keyword>
<accession>H2CGX8</accession>
<dbReference type="InterPro" id="IPR009594">
    <property type="entry name" value="Tscrpt_reg_HTH_AraC_N"/>
</dbReference>
<dbReference type="GO" id="GO:0043565">
    <property type="term" value="F:sequence-specific DNA binding"/>
    <property type="evidence" value="ECO:0007669"/>
    <property type="project" value="InterPro"/>
</dbReference>
<evidence type="ECO:0000313" key="4">
    <source>
        <dbReference type="EMBL" id="EHQ05820.1"/>
    </source>
</evidence>
<evidence type="ECO:0000313" key="5">
    <source>
        <dbReference type="Proteomes" id="UP000005737"/>
    </source>
</evidence>
<dbReference type="InterPro" id="IPR018060">
    <property type="entry name" value="HTH_AraC"/>
</dbReference>
<gene>
    <name evidence="4" type="ORF">Lepil_1125</name>
</gene>
<proteinExistence type="predicted"/>
<dbReference type="GO" id="GO:0003700">
    <property type="term" value="F:DNA-binding transcription factor activity"/>
    <property type="evidence" value="ECO:0007669"/>
    <property type="project" value="InterPro"/>
</dbReference>
<dbReference type="Pfam" id="PF12833">
    <property type="entry name" value="HTH_18"/>
    <property type="match status" value="1"/>
</dbReference>
<dbReference type="InterPro" id="IPR009057">
    <property type="entry name" value="Homeodomain-like_sf"/>
</dbReference>
<organism evidence="4 5">
    <name type="scientific">Leptonema illini DSM 21528</name>
    <dbReference type="NCBI Taxonomy" id="929563"/>
    <lineage>
        <taxon>Bacteria</taxon>
        <taxon>Pseudomonadati</taxon>
        <taxon>Spirochaetota</taxon>
        <taxon>Spirochaetia</taxon>
        <taxon>Leptospirales</taxon>
        <taxon>Leptospiraceae</taxon>
        <taxon>Leptonema</taxon>
    </lineage>
</organism>
<dbReference type="Proteomes" id="UP000005737">
    <property type="component" value="Unassembled WGS sequence"/>
</dbReference>
<dbReference type="PANTHER" id="PTHR43436:SF1">
    <property type="entry name" value="TRANSCRIPTIONAL REGULATORY PROTEIN"/>
    <property type="match status" value="1"/>
</dbReference>
<dbReference type="PROSITE" id="PS01124">
    <property type="entry name" value="HTH_ARAC_FAMILY_2"/>
    <property type="match status" value="1"/>
</dbReference>
<keyword evidence="5" id="KW-1185">Reference proteome</keyword>
<evidence type="ECO:0000256" key="1">
    <source>
        <dbReference type="ARBA" id="ARBA00023015"/>
    </source>
</evidence>
<dbReference type="AlphaFoldDB" id="H2CGX8"/>
<evidence type="ECO:0000259" key="3">
    <source>
        <dbReference type="PROSITE" id="PS01124"/>
    </source>
</evidence>
<protein>
    <submittedName>
        <fullName evidence="4">Transcriptional regulator, AraC family</fullName>
    </submittedName>
</protein>
<dbReference type="PANTHER" id="PTHR43436">
    <property type="entry name" value="ARAC-FAMILY TRANSCRIPTIONAL REGULATOR"/>
    <property type="match status" value="1"/>
</dbReference>